<sequence length="565" mass="64540">MIFTLCYAYATIMQWWRLRSLRNKLNGTLNEQNALLVCSGQTVHDSRKHRSLENLLFRTDNRIACTVVPKQKLNLSQWIAFPKNLRYFPIYIDDNKVLVSEGSIFIVLQAVLESYTKHQGEIVQVENFGELVGWKATDSFEVVVKTDLDNLTKLINQFAQTDIDINHELKLLKIETVDVEGAATVIKYEKKYLKEQTLKYSYASVHWNRFVADIKELYAKIRDITNPKIKIENGSTKCFEAVPKIVKKEPKKNAEEKKSLDVKKEAKKATEDKNTLDVSTGGDHRRHKHAEHNKTQAKSEKKNRDVGNKAKAETKGKHKTKNPEEKSEAPKVQAKKEHKRAANKLVKQSSVKDNEIEVKVDRVVDSAVSPSSSMNSATVKPPNVLVYADSLITKDNVKRVLYSILNKEKYTIYDLPTTSKHTVWDKSTVLVVKQFSKDSDQSNHSSNGSSPLAPRTPSNVELRHNDRDYNIQVQVLGTEETWQTPSLLLAKVKLSQGRAVFSQVHLEIDPDEYENDEDKYRSLLSSNEARLEILKDILSNHLDMVCDENFGNVDYSPGYFLGRYD</sequence>
<dbReference type="GO" id="GO:0016874">
    <property type="term" value="F:ligase activity"/>
    <property type="evidence" value="ECO:0007669"/>
    <property type="project" value="UniProtKB-KW"/>
</dbReference>
<proteinExistence type="predicted"/>
<dbReference type="Proteomes" id="UP000292052">
    <property type="component" value="Unassembled WGS sequence"/>
</dbReference>
<evidence type="ECO:0000313" key="3">
    <source>
        <dbReference type="Proteomes" id="UP000292052"/>
    </source>
</evidence>
<evidence type="ECO:0000313" key="2">
    <source>
        <dbReference type="EMBL" id="RZC40509.1"/>
    </source>
</evidence>
<feature type="compositionally biased region" description="Basic and acidic residues" evidence="1">
    <location>
        <begin position="292"/>
        <end position="329"/>
    </location>
</feature>
<dbReference type="OrthoDB" id="10250105at2759"/>
<dbReference type="STRING" id="1661398.A0A482W6V3"/>
<feature type="region of interest" description="Disordered" evidence="1">
    <location>
        <begin position="436"/>
        <end position="464"/>
    </location>
</feature>
<name>A0A482W6V3_ASBVE</name>
<keyword evidence="2" id="KW-0436">Ligase</keyword>
<feature type="compositionally biased region" description="Basic and acidic residues" evidence="1">
    <location>
        <begin position="251"/>
        <end position="275"/>
    </location>
</feature>
<feature type="non-terminal residue" evidence="2">
    <location>
        <position position="565"/>
    </location>
</feature>
<organism evidence="2 3">
    <name type="scientific">Asbolus verrucosus</name>
    <name type="common">Desert ironclad beetle</name>
    <dbReference type="NCBI Taxonomy" id="1661398"/>
    <lineage>
        <taxon>Eukaryota</taxon>
        <taxon>Metazoa</taxon>
        <taxon>Ecdysozoa</taxon>
        <taxon>Arthropoda</taxon>
        <taxon>Hexapoda</taxon>
        <taxon>Insecta</taxon>
        <taxon>Pterygota</taxon>
        <taxon>Neoptera</taxon>
        <taxon>Endopterygota</taxon>
        <taxon>Coleoptera</taxon>
        <taxon>Polyphaga</taxon>
        <taxon>Cucujiformia</taxon>
        <taxon>Tenebrionidae</taxon>
        <taxon>Pimeliinae</taxon>
        <taxon>Asbolus</taxon>
    </lineage>
</organism>
<evidence type="ECO:0000256" key="1">
    <source>
        <dbReference type="SAM" id="MobiDB-lite"/>
    </source>
</evidence>
<protein>
    <submittedName>
        <fullName evidence="2">Biotin--protein ligase</fullName>
    </submittedName>
</protein>
<gene>
    <name evidence="2" type="ORF">BDFB_010285</name>
</gene>
<dbReference type="AlphaFoldDB" id="A0A482W6V3"/>
<accession>A0A482W6V3</accession>
<reference evidence="2 3" key="1">
    <citation type="submission" date="2017-03" db="EMBL/GenBank/DDBJ databases">
        <title>Genome of the blue death feigning beetle - Asbolus verrucosus.</title>
        <authorList>
            <person name="Rider S.D."/>
        </authorList>
    </citation>
    <scope>NUCLEOTIDE SEQUENCE [LARGE SCALE GENOMIC DNA]</scope>
    <source>
        <strain evidence="2">Butters</strain>
        <tissue evidence="2">Head and leg muscle</tissue>
    </source>
</reference>
<dbReference type="EMBL" id="QDEB01025577">
    <property type="protein sequence ID" value="RZC40509.1"/>
    <property type="molecule type" value="Genomic_DNA"/>
</dbReference>
<comment type="caution">
    <text evidence="2">The sequence shown here is derived from an EMBL/GenBank/DDBJ whole genome shotgun (WGS) entry which is preliminary data.</text>
</comment>
<keyword evidence="3" id="KW-1185">Reference proteome</keyword>
<feature type="region of interest" description="Disordered" evidence="1">
    <location>
        <begin position="251"/>
        <end position="348"/>
    </location>
</feature>